<dbReference type="FunFam" id="3.30.70.270:FF:000020">
    <property type="entry name" value="Transposon Tf2-6 polyprotein-like Protein"/>
    <property type="match status" value="1"/>
</dbReference>
<dbReference type="Pfam" id="PF00078">
    <property type="entry name" value="RVT_1"/>
    <property type="match status" value="1"/>
</dbReference>
<reference evidence="5" key="2">
    <citation type="submission" date="2015-01" db="EMBL/GenBank/DDBJ databases">
        <title>Evolutionary Origins and Diversification of the Mycorrhizal Mutualists.</title>
        <authorList>
            <consortium name="DOE Joint Genome Institute"/>
            <consortium name="Mycorrhizal Genomics Consortium"/>
            <person name="Kohler A."/>
            <person name="Kuo A."/>
            <person name="Nagy L.G."/>
            <person name="Floudas D."/>
            <person name="Copeland A."/>
            <person name="Barry K.W."/>
            <person name="Cichocki N."/>
            <person name="Veneault-Fourrey C."/>
            <person name="LaButti K."/>
            <person name="Lindquist E.A."/>
            <person name="Lipzen A."/>
            <person name="Lundell T."/>
            <person name="Morin E."/>
            <person name="Murat C."/>
            <person name="Riley R."/>
            <person name="Ohm R."/>
            <person name="Sun H."/>
            <person name="Tunlid A."/>
            <person name="Henrissat B."/>
            <person name="Grigoriev I.V."/>
            <person name="Hibbett D.S."/>
            <person name="Martin F."/>
        </authorList>
    </citation>
    <scope>NUCLEOTIDE SEQUENCE [LARGE SCALE GENOMIC DNA]</scope>
    <source>
        <strain evidence="5">Marx 270</strain>
    </source>
</reference>
<accession>A0A0C3KHI4</accession>
<dbReference type="InterPro" id="IPR043502">
    <property type="entry name" value="DNA/RNA_pol_sf"/>
</dbReference>
<evidence type="ECO:0008006" key="6">
    <source>
        <dbReference type="Google" id="ProtNLM"/>
    </source>
</evidence>
<dbReference type="Gene3D" id="3.10.10.10">
    <property type="entry name" value="HIV Type 1 Reverse Transcriptase, subunit A, domain 1"/>
    <property type="match status" value="1"/>
</dbReference>
<feature type="non-terminal residue" evidence="4">
    <location>
        <position position="1"/>
    </location>
</feature>
<dbReference type="PANTHER" id="PTHR37984:SF5">
    <property type="entry name" value="PROTEIN NYNRIN-LIKE"/>
    <property type="match status" value="1"/>
</dbReference>
<proteinExistence type="predicted"/>
<dbReference type="STRING" id="870435.A0A0C3KHI4"/>
<dbReference type="InterPro" id="IPR041577">
    <property type="entry name" value="RT_RNaseH_2"/>
</dbReference>
<dbReference type="CDD" id="cd09274">
    <property type="entry name" value="RNase_HI_RT_Ty3"/>
    <property type="match status" value="1"/>
</dbReference>
<dbReference type="InParanoid" id="A0A0C3KHI4"/>
<dbReference type="EMBL" id="KN831955">
    <property type="protein sequence ID" value="KIO09057.1"/>
    <property type="molecule type" value="Genomic_DNA"/>
</dbReference>
<keyword evidence="1" id="KW-0511">Multifunctional enzyme</keyword>
<dbReference type="InterPro" id="IPR050951">
    <property type="entry name" value="Retrovirus_Pol_polyprotein"/>
</dbReference>
<feature type="non-terminal residue" evidence="4">
    <location>
        <position position="420"/>
    </location>
</feature>
<dbReference type="Pfam" id="PF17919">
    <property type="entry name" value="RT_RNaseH_2"/>
    <property type="match status" value="1"/>
</dbReference>
<evidence type="ECO:0000259" key="3">
    <source>
        <dbReference type="Pfam" id="PF17919"/>
    </source>
</evidence>
<dbReference type="GO" id="GO:0003824">
    <property type="term" value="F:catalytic activity"/>
    <property type="evidence" value="ECO:0007669"/>
    <property type="project" value="UniProtKB-KW"/>
</dbReference>
<evidence type="ECO:0000313" key="5">
    <source>
        <dbReference type="Proteomes" id="UP000054217"/>
    </source>
</evidence>
<name>A0A0C3KHI4_PISTI</name>
<gene>
    <name evidence="4" type="ORF">M404DRAFT_78751</name>
</gene>
<dbReference type="Gene3D" id="3.30.70.270">
    <property type="match status" value="2"/>
</dbReference>
<evidence type="ECO:0000313" key="4">
    <source>
        <dbReference type="EMBL" id="KIO09057.1"/>
    </source>
</evidence>
<feature type="domain" description="Reverse transcriptase" evidence="2">
    <location>
        <begin position="113"/>
        <end position="215"/>
    </location>
</feature>
<protein>
    <recommendedName>
        <fullName evidence="6">Reverse transcriptase domain-containing protein</fullName>
    </recommendedName>
</protein>
<dbReference type="AlphaFoldDB" id="A0A0C3KHI4"/>
<dbReference type="CDD" id="cd01647">
    <property type="entry name" value="RT_LTR"/>
    <property type="match status" value="1"/>
</dbReference>
<sequence>LEGSTQFQLHLRPLDPVLAWSTSTGPPPDLASVPKDYHDFADVFSKAKASTLPPHREYNLKIELEEGTTPPVGTIYSLSPVELQALQAFIDENLTTSFIRPTSSPYAALVLFVKKKDGSLRLCVDFRGLNKLTKKDWYPLPLISDLLDSPSRAKIYTKIDLRHAYHLVRIAPGDEWKTAFRTRYGSYEWLVMPFGLTNALAAFQRFINSIFADMLDSSHKQHVREVLCQLRLHGLYAKPEKCEFHSDSVEYLGYHLSLAGLTMSSEKVKAICDWPEPRKVKDIQSFLGFANFYRRFIFNYSDIVVPLTRLTRKGAPWNFSEECCQSFNKLKQAFTTAPVLTHFSPEAPITVETDASDYAIAGILSITGGDGQIRLVAFYSRTLTALELNYDTHDKELLAIFEAFQTWRHYLEGSAVLVDV</sequence>
<evidence type="ECO:0000256" key="1">
    <source>
        <dbReference type="ARBA" id="ARBA00023268"/>
    </source>
</evidence>
<dbReference type="HOGENOM" id="CLU_000384_33_4_1"/>
<dbReference type="PANTHER" id="PTHR37984">
    <property type="entry name" value="PROTEIN CBG26694"/>
    <property type="match status" value="1"/>
</dbReference>
<keyword evidence="5" id="KW-1185">Reference proteome</keyword>
<organism evidence="4 5">
    <name type="scientific">Pisolithus tinctorius Marx 270</name>
    <dbReference type="NCBI Taxonomy" id="870435"/>
    <lineage>
        <taxon>Eukaryota</taxon>
        <taxon>Fungi</taxon>
        <taxon>Dikarya</taxon>
        <taxon>Basidiomycota</taxon>
        <taxon>Agaricomycotina</taxon>
        <taxon>Agaricomycetes</taxon>
        <taxon>Agaricomycetidae</taxon>
        <taxon>Boletales</taxon>
        <taxon>Sclerodermatineae</taxon>
        <taxon>Pisolithaceae</taxon>
        <taxon>Pisolithus</taxon>
    </lineage>
</organism>
<dbReference type="Proteomes" id="UP000054217">
    <property type="component" value="Unassembled WGS sequence"/>
</dbReference>
<dbReference type="InterPro" id="IPR043128">
    <property type="entry name" value="Rev_trsase/Diguanyl_cyclase"/>
</dbReference>
<dbReference type="OrthoDB" id="2677031at2759"/>
<reference evidence="4 5" key="1">
    <citation type="submission" date="2014-04" db="EMBL/GenBank/DDBJ databases">
        <authorList>
            <consortium name="DOE Joint Genome Institute"/>
            <person name="Kuo A."/>
            <person name="Kohler A."/>
            <person name="Costa M.D."/>
            <person name="Nagy L.G."/>
            <person name="Floudas D."/>
            <person name="Copeland A."/>
            <person name="Barry K.W."/>
            <person name="Cichocki N."/>
            <person name="Veneault-Fourrey C."/>
            <person name="LaButti K."/>
            <person name="Lindquist E.A."/>
            <person name="Lipzen A."/>
            <person name="Lundell T."/>
            <person name="Morin E."/>
            <person name="Murat C."/>
            <person name="Sun H."/>
            <person name="Tunlid A."/>
            <person name="Henrissat B."/>
            <person name="Grigoriev I.V."/>
            <person name="Hibbett D.S."/>
            <person name="Martin F."/>
            <person name="Nordberg H.P."/>
            <person name="Cantor M.N."/>
            <person name="Hua S.X."/>
        </authorList>
    </citation>
    <scope>NUCLEOTIDE SEQUENCE [LARGE SCALE GENOMIC DNA]</scope>
    <source>
        <strain evidence="4 5">Marx 270</strain>
    </source>
</reference>
<dbReference type="SUPFAM" id="SSF56672">
    <property type="entry name" value="DNA/RNA polymerases"/>
    <property type="match status" value="1"/>
</dbReference>
<feature type="domain" description="Reverse transcriptase/retrotransposon-derived protein RNase H-like" evidence="3">
    <location>
        <begin position="320"/>
        <end position="417"/>
    </location>
</feature>
<dbReference type="InterPro" id="IPR000477">
    <property type="entry name" value="RT_dom"/>
</dbReference>
<evidence type="ECO:0000259" key="2">
    <source>
        <dbReference type="Pfam" id="PF00078"/>
    </source>
</evidence>